<evidence type="ECO:0000313" key="2">
    <source>
        <dbReference type="Proteomes" id="UP000775872"/>
    </source>
</evidence>
<dbReference type="AlphaFoldDB" id="A0A9N9ZC69"/>
<proteinExistence type="predicted"/>
<dbReference type="EMBL" id="CABFOC020000045">
    <property type="protein sequence ID" value="CAH0053537.1"/>
    <property type="molecule type" value="Genomic_DNA"/>
</dbReference>
<organism evidence="1 2">
    <name type="scientific">Clonostachys solani</name>
    <dbReference type="NCBI Taxonomy" id="160281"/>
    <lineage>
        <taxon>Eukaryota</taxon>
        <taxon>Fungi</taxon>
        <taxon>Dikarya</taxon>
        <taxon>Ascomycota</taxon>
        <taxon>Pezizomycotina</taxon>
        <taxon>Sordariomycetes</taxon>
        <taxon>Hypocreomycetidae</taxon>
        <taxon>Hypocreales</taxon>
        <taxon>Bionectriaceae</taxon>
        <taxon>Clonostachys</taxon>
    </lineage>
</organism>
<dbReference type="Proteomes" id="UP000775872">
    <property type="component" value="Unassembled WGS sequence"/>
</dbReference>
<protein>
    <submittedName>
        <fullName evidence="1">Uncharacterized protein</fullName>
    </submittedName>
</protein>
<evidence type="ECO:0000313" key="1">
    <source>
        <dbReference type="EMBL" id="CAH0053537.1"/>
    </source>
</evidence>
<reference evidence="1 2" key="2">
    <citation type="submission" date="2021-10" db="EMBL/GenBank/DDBJ databases">
        <authorList>
            <person name="Piombo E."/>
        </authorList>
    </citation>
    <scope>NUCLEOTIDE SEQUENCE [LARGE SCALE GENOMIC DNA]</scope>
</reference>
<sequence length="372" mass="40827">MRDIAQPFLYHYIVQPEKAGLLARTLLQRPSLARAVKGLTITAVGFHNGDGKTLSEEDQAKLEVQVQTIATDALERDTSKRENFLGVLMLAHTPNVQRLSVHTDYFTPMMYYLNGALSCLTILRANCEDTANVFGLSALAGIMAAAPNLKTFFGYSLTAVDLEEGEVFSESVTEVNIAEAAILKEDFDMLIQGFPSLQVFRFEMGGAAAYEMWCGRPADMAKSLLARKETLKTLNISTSASFYPYELLKRNEVIDDLSRMTALETIVLSIDSIYTEFGANNYSGSDSDTDTSGSILIDLLPESVRVLGLVDPSGLSEDIFRLAASAPERFPLLKKVKLQGAGEYKQKAYKKAFKKAGIKCVKAKGLDIIVRG</sequence>
<comment type="caution">
    <text evidence="1">The sequence shown here is derived from an EMBL/GenBank/DDBJ whole genome shotgun (WGS) entry which is preliminary data.</text>
</comment>
<reference evidence="2" key="1">
    <citation type="submission" date="2019-06" db="EMBL/GenBank/DDBJ databases">
        <authorList>
            <person name="Broberg M."/>
        </authorList>
    </citation>
    <scope>NUCLEOTIDE SEQUENCE [LARGE SCALE GENOMIC DNA]</scope>
</reference>
<dbReference type="OrthoDB" id="4757858at2759"/>
<accession>A0A9N9ZC69</accession>
<keyword evidence="2" id="KW-1185">Reference proteome</keyword>
<name>A0A9N9ZC69_9HYPO</name>
<gene>
    <name evidence="1" type="ORF">CSOL1703_00005410</name>
</gene>